<dbReference type="PANTHER" id="PTHR12975:SF6">
    <property type="entry name" value="TRAFFICKING PROTEIN PARTICLE COMPLEX SUBUNIT 8"/>
    <property type="match status" value="1"/>
</dbReference>
<feature type="region of interest" description="Disordered" evidence="1">
    <location>
        <begin position="59"/>
        <end position="99"/>
    </location>
</feature>
<proteinExistence type="predicted"/>
<accession>A0A8H8CQI7</accession>
<gene>
    <name evidence="3" type="ORF">JR316_000691</name>
</gene>
<dbReference type="EMBL" id="JAFIQS010000001">
    <property type="protein sequence ID" value="KAG5174033.1"/>
    <property type="molecule type" value="Genomic_DNA"/>
</dbReference>
<dbReference type="SUPFAM" id="SSF51045">
    <property type="entry name" value="WW domain"/>
    <property type="match status" value="1"/>
</dbReference>
<dbReference type="PANTHER" id="PTHR12975">
    <property type="entry name" value="TRANSPORT PROTEIN TRAPP"/>
    <property type="match status" value="1"/>
</dbReference>
<sequence>MDSNAPLPYGWIKQFDPKSGHVFFVDTKANPPRSIWTHPYEDEQYLEAHPEVRSTVRGANGFGSDASLPLPPNNRPRRHSFNGREATPVDVPPPPHKKGFLAKMKDKARHSMEEYNERKKRELLMVPEIWPFYMSNDDIYTQMQQQQQQMYGQSRYGGPQFAAPTYAYPQARYGTGMGRRGGMGGMALPLMGGMAGGLLLGDMLDNDFGGGGWGDGGGDWGGGFGGGGPHICILASPDLSELLESSSLPPLQHILQSFSPLPQVTTRTVTLVSVPHASFALRFSDLQDVEDACREDDEQRAIRTIDWITARISNRCSKWVQDMEASGDKDTVRTPWWDELRRCAEGDFVPAKTEAWNHPVALILAVSTTAPNPLQAITALHSRTNQLPPWVDTNFLRYTLIIHPQNSPLSAEEAGALYNAVKKQFGLHSYLLSLELPQPPPPPIPVPALMPRLPPPPTPGSPQQKPPITPTAPNIPESFSNPSALNTLRMQENDIQQTARFTREFVVMSLVPWMEKCVVEWNENFSSTRRLPSRLFSSTRRLFGSQVPTPVPTPPPSSSSVSGRPGSISLNSGPTPPSQQRRLAEFTTILGDFKLAVTVWEALRKDGKGGSDILPLLLSPSPSVPLYAQASLATTHPNMMDLPPHAQTRVLSYAVRWEAGISNRDFVSNMLEGERWLVWAASNGDETPSALLLAQAALLSAQKNARRRAALWYVAAATRLEKCGIKPLTMYFLRKAQDLYSVSPPKELSPSFWDSEGKSPSGTEGLEDIMAGIAHPLGRLLYTTGDLAGAVKLFLSLLNGTSTFPSSGGHSLEDGAKPQSNDKVYLDDFRVAYNYWKSMESDKSSTTNLTIPLKLCVNKQCRIRISGDITNGNSDVWQNRQEDWRSFWKSKGGKEILLPGGKVSTNELFWVDLILYNPLEADINLSNVTLVVETKPNTVEHIGDIIEVETIKEVVLGPKETISVPISLKAKIPTTLSITDAKYDFLSILRTQESLAFRGRRLHDTALQRQHPTYAPDVVMKTEIIPSEHRLFVTFVEDQRLVLLQGETKTIRLWLTNAGSKPISEVWMIAGADDEIWLGPNSGPENSSSETEIIQTSNSLKPREPLKLPFSLPDGSNTINPGESIEVPAMLHTEMPGSHELCLLFVFREAELQPFHSTTLTRSYEVQPLFKIAATAHPSQSYEHAYILNLDISNISQTVPIDVTQVTCISPQWTCTSLIQPKSGPLPPSQCLRFLLSASHWSDGSGSEETFAFVTSQLSNVLKGGASNALTVPPIDLHCCHISESPKKKSIQSVATTNFIHTARRKYMSHNISKVHSYIAPASHPSIFPLYNPSAVDMIIFWEVSGGNIAGHINVHGITLGAGHARLDGIVEEAESAKVKRSMYAETRKENMEVLDAIRNSEWNAEMNPLVLSLKEIGTKLHDFTSGPCHLPLEVCIRNHSTTQSAHYTFKLRTDANPSINLLPPPYSGRMTFRGTIAPSEIVTIYPKLWVTKPGAYSLNGWSLETEINGSDPNSNTRKRAYLLEPSKKDEEQCVIISDSRAH</sequence>
<dbReference type="SMART" id="SM00456">
    <property type="entry name" value="WW"/>
    <property type="match status" value="1"/>
</dbReference>
<dbReference type="Pfam" id="PF12739">
    <property type="entry name" value="TRAPPC-Trs85"/>
    <property type="match status" value="1"/>
</dbReference>
<dbReference type="GO" id="GO:1990072">
    <property type="term" value="C:TRAPPIII protein complex"/>
    <property type="evidence" value="ECO:0007669"/>
    <property type="project" value="TreeGrafter"/>
</dbReference>
<feature type="domain" description="WW" evidence="2">
    <location>
        <begin position="6"/>
        <end position="41"/>
    </location>
</feature>
<dbReference type="InterPro" id="IPR024420">
    <property type="entry name" value="TRAPP_III_complex_Trs85"/>
</dbReference>
<protein>
    <recommendedName>
        <fullName evidence="2">WW domain-containing protein</fullName>
    </recommendedName>
</protein>
<dbReference type="InterPro" id="IPR036020">
    <property type="entry name" value="WW_dom_sf"/>
</dbReference>
<dbReference type="InterPro" id="IPR001202">
    <property type="entry name" value="WW_dom"/>
</dbReference>
<feature type="region of interest" description="Disordered" evidence="1">
    <location>
        <begin position="443"/>
        <end position="475"/>
    </location>
</feature>
<comment type="caution">
    <text evidence="3">The sequence shown here is derived from an EMBL/GenBank/DDBJ whole genome shotgun (WGS) entry which is preliminary data.</text>
</comment>
<feature type="compositionally biased region" description="Low complexity" evidence="1">
    <location>
        <begin position="558"/>
        <end position="567"/>
    </location>
</feature>
<evidence type="ECO:0000313" key="3">
    <source>
        <dbReference type="EMBL" id="KAG5174033.1"/>
    </source>
</evidence>
<name>A0A8H8CQI7_PSICU</name>
<dbReference type="Gene3D" id="2.20.70.10">
    <property type="match status" value="1"/>
</dbReference>
<evidence type="ECO:0000256" key="1">
    <source>
        <dbReference type="SAM" id="MobiDB-lite"/>
    </source>
</evidence>
<feature type="compositionally biased region" description="Polar residues" evidence="1">
    <location>
        <begin position="568"/>
        <end position="580"/>
    </location>
</feature>
<evidence type="ECO:0000259" key="2">
    <source>
        <dbReference type="SMART" id="SM00456"/>
    </source>
</evidence>
<organism evidence="3">
    <name type="scientific">Psilocybe cubensis</name>
    <name type="common">Psychedelic mushroom</name>
    <name type="synonym">Stropharia cubensis</name>
    <dbReference type="NCBI Taxonomy" id="181762"/>
    <lineage>
        <taxon>Eukaryota</taxon>
        <taxon>Fungi</taxon>
        <taxon>Dikarya</taxon>
        <taxon>Basidiomycota</taxon>
        <taxon>Agaricomycotina</taxon>
        <taxon>Agaricomycetes</taxon>
        <taxon>Agaricomycetidae</taxon>
        <taxon>Agaricales</taxon>
        <taxon>Agaricineae</taxon>
        <taxon>Strophariaceae</taxon>
        <taxon>Psilocybe</taxon>
    </lineage>
</organism>
<feature type="region of interest" description="Disordered" evidence="1">
    <location>
        <begin position="544"/>
        <end position="580"/>
    </location>
</feature>
<feature type="compositionally biased region" description="Pro residues" evidence="1">
    <location>
        <begin position="443"/>
        <end position="470"/>
    </location>
</feature>
<reference evidence="3" key="1">
    <citation type="submission" date="2021-02" db="EMBL/GenBank/DDBJ databases">
        <title>Psilocybe cubensis genome.</title>
        <authorList>
            <person name="Mckernan K.J."/>
            <person name="Crawford S."/>
            <person name="Trippe A."/>
            <person name="Kane L.T."/>
            <person name="Mclaughlin S."/>
        </authorList>
    </citation>
    <scope>NUCLEOTIDE SEQUENCE [LARGE SCALE GENOMIC DNA]</scope>
    <source>
        <strain evidence="3">MGC-MH-2018</strain>
    </source>
</reference>